<dbReference type="EMBL" id="MK456488">
    <property type="protein sequence ID" value="QUX32931.1"/>
    <property type="molecule type" value="Genomic_DNA"/>
</dbReference>
<reference evidence="3" key="1">
    <citation type="journal article" date="2014" name="Proc. Natl. Acad. Sci. U.S.A.">
        <title>Massive programmed translational jumping in mitochondria.</title>
        <authorList>
            <person name="Lang B.F."/>
            <person name="Jakubkova M."/>
            <person name="Hegedusova E."/>
            <person name="Daoud R."/>
            <person name="Forget L."/>
            <person name="Brejova B."/>
            <person name="Vinar T."/>
            <person name="Kosa P."/>
            <person name="Fricova D."/>
            <person name="Nebohacova M."/>
            <person name="Griac P."/>
            <person name="Tomaska L."/>
            <person name="Burger G."/>
            <person name="Nosek J."/>
        </authorList>
    </citation>
    <scope>NUCLEOTIDE SEQUENCE</scope>
    <source>
        <strain evidence="3">NRRL Y-17630</strain>
    </source>
</reference>
<evidence type="ECO:0000313" key="3">
    <source>
        <dbReference type="EMBL" id="AHY04920.1"/>
    </source>
</evidence>
<gene>
    <name evidence="3" type="primary">orf411</name>
</gene>
<dbReference type="GO" id="GO:0004519">
    <property type="term" value="F:endonuclease activity"/>
    <property type="evidence" value="ECO:0007669"/>
    <property type="project" value="InterPro"/>
</dbReference>
<evidence type="ECO:0000256" key="1">
    <source>
        <dbReference type="SAM" id="Phobius"/>
    </source>
</evidence>
<keyword evidence="1" id="KW-1133">Transmembrane helix</keyword>
<dbReference type="GeneID" id="19350971"/>
<keyword evidence="1" id="KW-0472">Membrane</keyword>
<sequence>QREEGTNLILFIMMLNFEIDYMTETMFYMNYLQFKSVYTRKCTDVNGYMNNMLLNCQNNNYMIFMMKMGMQSAENCKMMINIMLNIMLNMMTNFMKLMYMYNNRLLKINKYHIKAPAARGAADIKLMKGFSETMRQLSNNNKNNKELVDQNFYNWFAGVMDGDGNFDIRNLNGKLTLKAIRMKLHVRDIRLLNYILNKLHVGKMKMDKNKPYALYMVSTKADMEVMVRNLNGLMRLKMDNFKKACNYYNIDFIEPNYNMEENDPYFAGLVDTDGSMVFNWTSNRMECNLEFKDSYATKFNLDNVMPYCKPYIMRRVHNKNGLKIYTSIAFKFQNVGHMVPMYDYFMKNRLYSDFKFYRVSKIKKFMEIRHYRYKDWNSLEYKMYSNFVLDLMKHLNPKWTKLTYLDKLNPS</sequence>
<dbReference type="Pfam" id="PF00961">
    <property type="entry name" value="LAGLIDADG_1"/>
    <property type="match status" value="1"/>
</dbReference>
<dbReference type="PANTHER" id="PTHR37520">
    <property type="entry name" value="INTRON-ENCODED DNA ENDONUCLEASE AI2A-RELATED"/>
    <property type="match status" value="1"/>
</dbReference>
<keyword evidence="3" id="KW-0496">Mitochondrion</keyword>
<feature type="domain" description="Homing endonuclease LAGLIDADG" evidence="2">
    <location>
        <begin position="157"/>
        <end position="233"/>
    </location>
</feature>
<feature type="transmembrane region" description="Helical" evidence="1">
    <location>
        <begin position="78"/>
        <end position="101"/>
    </location>
</feature>
<protein>
    <recommendedName>
        <fullName evidence="2">Homing endonuclease LAGLIDADG domain-containing protein</fullName>
    </recommendedName>
</protein>
<reference evidence="4" key="2">
    <citation type="submission" date="2019-01" db="EMBL/GenBank/DDBJ databases">
        <title>Mitochondrial genome of the yeast Magnusiomyces ingens.</title>
        <authorList>
            <person name="Jakubkova M."/>
            <person name="Brejova B."/>
            <person name="Vinar T."/>
            <person name="Nosek J."/>
        </authorList>
    </citation>
    <scope>NUCLEOTIDE SEQUENCE</scope>
    <source>
        <strain evidence="4">CBS 523.90</strain>
    </source>
</reference>
<feature type="non-terminal residue" evidence="3">
    <location>
        <position position="1"/>
    </location>
</feature>
<dbReference type="RefSeq" id="YP_009029667.1">
    <property type="nucleotide sequence ID" value="NC_024093.1"/>
</dbReference>
<name>A0A023UMT3_9ASCO</name>
<dbReference type="EMBL" id="KJ459950">
    <property type="protein sequence ID" value="AHY04920.1"/>
    <property type="molecule type" value="Genomic_DNA"/>
</dbReference>
<evidence type="ECO:0000313" key="4">
    <source>
        <dbReference type="EMBL" id="QUX32931.1"/>
    </source>
</evidence>
<dbReference type="AlphaFoldDB" id="A0A023UMT3"/>
<proteinExistence type="predicted"/>
<dbReference type="Gene3D" id="3.10.28.10">
    <property type="entry name" value="Homing endonucleases"/>
    <property type="match status" value="1"/>
</dbReference>
<geneLocation type="mitochondrion" evidence="3"/>
<dbReference type="SUPFAM" id="SSF55608">
    <property type="entry name" value="Homing endonucleases"/>
    <property type="match status" value="2"/>
</dbReference>
<keyword evidence="1" id="KW-0812">Transmembrane</keyword>
<organism evidence="3">
    <name type="scientific">Magnusiomyces ingens</name>
    <dbReference type="NCBI Taxonomy" id="44077"/>
    <lineage>
        <taxon>Eukaryota</taxon>
        <taxon>Fungi</taxon>
        <taxon>Dikarya</taxon>
        <taxon>Ascomycota</taxon>
        <taxon>Saccharomycotina</taxon>
        <taxon>Dipodascomycetes</taxon>
        <taxon>Dipodascales</taxon>
        <taxon>Dipodascaceae</taxon>
        <taxon>Magnusiomyces</taxon>
    </lineage>
</organism>
<dbReference type="InterPro" id="IPR004860">
    <property type="entry name" value="LAGLIDADG_dom"/>
</dbReference>
<evidence type="ECO:0000259" key="2">
    <source>
        <dbReference type="Pfam" id="PF00961"/>
    </source>
</evidence>
<accession>A0A023UMT3</accession>
<dbReference type="InterPro" id="IPR027434">
    <property type="entry name" value="Homing_endonucl"/>
</dbReference>
<dbReference type="PANTHER" id="PTHR37520:SF1">
    <property type="entry name" value="INTRON-ENCODED DNA ENDONUCLEASE AI2A-RELATED"/>
    <property type="match status" value="1"/>
</dbReference>